<feature type="modified residue" description="N6-(pyridoxal phosphate)lysine" evidence="16">
    <location>
        <position position="367"/>
    </location>
</feature>
<comment type="pathway">
    <text evidence="4">Sphingolipid metabolism.</text>
</comment>
<dbReference type="GO" id="GO:0008117">
    <property type="term" value="F:sphinganine-1-phosphate aldolase activity"/>
    <property type="evidence" value="ECO:0007669"/>
    <property type="project" value="UniProtKB-EC"/>
</dbReference>
<accession>A0A6S7H077</accession>
<dbReference type="InterPro" id="IPR050477">
    <property type="entry name" value="GrpII_AminoAcid_Decarb"/>
</dbReference>
<evidence type="ECO:0000256" key="1">
    <source>
        <dbReference type="ARBA" id="ARBA00001933"/>
    </source>
</evidence>
<dbReference type="Gene3D" id="6.10.140.2150">
    <property type="match status" value="1"/>
</dbReference>
<evidence type="ECO:0000256" key="3">
    <source>
        <dbReference type="ARBA" id="ARBA00004760"/>
    </source>
</evidence>
<protein>
    <recommendedName>
        <fullName evidence="14">sphinganine-1-phosphate aldolase</fullName>
        <ecNumber evidence="14">4.1.2.27</ecNumber>
    </recommendedName>
    <alternativeName>
        <fullName evidence="15">Sphingosine-1-phosphate aldolase</fullName>
    </alternativeName>
</protein>
<comment type="pathway">
    <text evidence="3">Lipid metabolism; sphingolipid metabolism.</text>
</comment>
<dbReference type="OrthoDB" id="10254570at2759"/>
<gene>
    <name evidence="18" type="ORF">PACLA_8A086451</name>
</gene>
<keyword evidence="9" id="KW-1133">Transmembrane helix</keyword>
<keyword evidence="6" id="KW-0256">Endoplasmic reticulum</keyword>
<evidence type="ECO:0000256" key="17">
    <source>
        <dbReference type="RuleBase" id="RU000382"/>
    </source>
</evidence>
<comment type="cofactor">
    <cofactor evidence="1 16 17">
        <name>pyridoxal 5'-phosphate</name>
        <dbReference type="ChEBI" id="CHEBI:597326"/>
    </cofactor>
</comment>
<dbReference type="EC" id="4.1.2.27" evidence="14"/>
<comment type="similarity">
    <text evidence="13">Belongs to the group II decarboxylase family. Sphingosine-1-phosphate lyase subfamily.</text>
</comment>
<evidence type="ECO:0000256" key="4">
    <source>
        <dbReference type="ARBA" id="ARBA00004991"/>
    </source>
</evidence>
<dbReference type="GO" id="GO:0005789">
    <property type="term" value="C:endoplasmic reticulum membrane"/>
    <property type="evidence" value="ECO:0007669"/>
    <property type="project" value="UniProtKB-SubCell"/>
</dbReference>
<dbReference type="PANTHER" id="PTHR42735:SF6">
    <property type="entry name" value="SPHINGOSINE-1-PHOSPHATE LYASE 1"/>
    <property type="match status" value="1"/>
</dbReference>
<evidence type="ECO:0000256" key="11">
    <source>
        <dbReference type="ARBA" id="ARBA00023136"/>
    </source>
</evidence>
<evidence type="ECO:0000256" key="13">
    <source>
        <dbReference type="ARBA" id="ARBA00038302"/>
    </source>
</evidence>
<evidence type="ECO:0000256" key="7">
    <source>
        <dbReference type="ARBA" id="ARBA00022898"/>
    </source>
</evidence>
<dbReference type="Gene3D" id="3.40.640.10">
    <property type="entry name" value="Type I PLP-dependent aspartate aminotransferase-like (Major domain)"/>
    <property type="match status" value="1"/>
</dbReference>
<dbReference type="Pfam" id="PF00282">
    <property type="entry name" value="Pyridoxal_deC"/>
    <property type="match status" value="1"/>
</dbReference>
<evidence type="ECO:0000256" key="10">
    <source>
        <dbReference type="ARBA" id="ARBA00023098"/>
    </source>
</evidence>
<evidence type="ECO:0000256" key="8">
    <source>
        <dbReference type="ARBA" id="ARBA00022919"/>
    </source>
</evidence>
<keyword evidence="11" id="KW-0472">Membrane</keyword>
<dbReference type="Proteomes" id="UP001152795">
    <property type="component" value="Unassembled WGS sequence"/>
</dbReference>
<evidence type="ECO:0000256" key="12">
    <source>
        <dbReference type="ARBA" id="ARBA00023239"/>
    </source>
</evidence>
<proteinExistence type="inferred from homology"/>
<reference evidence="18" key="1">
    <citation type="submission" date="2020-04" db="EMBL/GenBank/DDBJ databases">
        <authorList>
            <person name="Alioto T."/>
            <person name="Alioto T."/>
            <person name="Gomez Garrido J."/>
        </authorList>
    </citation>
    <scope>NUCLEOTIDE SEQUENCE</scope>
    <source>
        <strain evidence="18">A484AB</strain>
    </source>
</reference>
<evidence type="ECO:0000313" key="18">
    <source>
        <dbReference type="EMBL" id="CAB3999025.1"/>
    </source>
</evidence>
<organism evidence="18 19">
    <name type="scientific">Paramuricea clavata</name>
    <name type="common">Red gorgonian</name>
    <name type="synonym">Violescent sea-whip</name>
    <dbReference type="NCBI Taxonomy" id="317549"/>
    <lineage>
        <taxon>Eukaryota</taxon>
        <taxon>Metazoa</taxon>
        <taxon>Cnidaria</taxon>
        <taxon>Anthozoa</taxon>
        <taxon>Octocorallia</taxon>
        <taxon>Malacalcyonacea</taxon>
        <taxon>Plexauridae</taxon>
        <taxon>Paramuricea</taxon>
    </lineage>
</organism>
<evidence type="ECO:0000256" key="14">
    <source>
        <dbReference type="ARBA" id="ARBA00038965"/>
    </source>
</evidence>
<dbReference type="InterPro" id="IPR002129">
    <property type="entry name" value="PyrdxlP-dep_de-COase"/>
</dbReference>
<dbReference type="InterPro" id="IPR015421">
    <property type="entry name" value="PyrdxlP-dep_Trfase_major"/>
</dbReference>
<keyword evidence="5" id="KW-0812">Transmembrane</keyword>
<evidence type="ECO:0000256" key="6">
    <source>
        <dbReference type="ARBA" id="ARBA00022824"/>
    </source>
</evidence>
<dbReference type="FunFam" id="6.10.140.2150:FF:000001">
    <property type="entry name" value="Sphingosine-1-phosphate lyase 1"/>
    <property type="match status" value="1"/>
</dbReference>
<evidence type="ECO:0000256" key="15">
    <source>
        <dbReference type="ARBA" id="ARBA00042568"/>
    </source>
</evidence>
<keyword evidence="8" id="KW-0746">Sphingolipid metabolism</keyword>
<evidence type="ECO:0000313" key="19">
    <source>
        <dbReference type="Proteomes" id="UP001152795"/>
    </source>
</evidence>
<dbReference type="SUPFAM" id="SSF53383">
    <property type="entry name" value="PLP-dependent transferases"/>
    <property type="match status" value="1"/>
</dbReference>
<evidence type="ECO:0000256" key="16">
    <source>
        <dbReference type="PIRSR" id="PIRSR602129-50"/>
    </source>
</evidence>
<comment type="subcellular location">
    <subcellularLocation>
        <location evidence="2">Endoplasmic reticulum membrane</location>
        <topology evidence="2">Single-pass membrane protein</topology>
    </subcellularLocation>
</comment>
<dbReference type="PANTHER" id="PTHR42735">
    <property type="match status" value="1"/>
</dbReference>
<dbReference type="FunFam" id="3.40.640.10:FF:000020">
    <property type="entry name" value="sphingosine-1-phosphate lyase 1"/>
    <property type="match status" value="1"/>
</dbReference>
<dbReference type="GO" id="GO:0030149">
    <property type="term" value="P:sphingolipid catabolic process"/>
    <property type="evidence" value="ECO:0007669"/>
    <property type="project" value="TreeGrafter"/>
</dbReference>
<dbReference type="GO" id="GO:0030170">
    <property type="term" value="F:pyridoxal phosphate binding"/>
    <property type="evidence" value="ECO:0007669"/>
    <property type="project" value="InterPro"/>
</dbReference>
<comment type="caution">
    <text evidence="18">The sequence shown here is derived from an EMBL/GenBank/DDBJ whole genome shotgun (WGS) entry which is preliminary data.</text>
</comment>
<evidence type="ECO:0000256" key="2">
    <source>
        <dbReference type="ARBA" id="ARBA00004389"/>
    </source>
</evidence>
<keyword evidence="10" id="KW-0443">Lipid metabolism</keyword>
<dbReference type="InterPro" id="IPR015422">
    <property type="entry name" value="PyrdxlP-dep_Trfase_small"/>
</dbReference>
<evidence type="ECO:0000256" key="9">
    <source>
        <dbReference type="ARBA" id="ARBA00022989"/>
    </source>
</evidence>
<keyword evidence="12 17" id="KW-0456">Lyase</keyword>
<dbReference type="InterPro" id="IPR015424">
    <property type="entry name" value="PyrdxlP-dep_Trfase"/>
</dbReference>
<sequence length="575" mass="64642">MDGLLDTISIMLPRRLNWEEFYLRSVYVYLLLQRKVRRMCRGLEHWQIVTNTALCMLGLWLCVEVLRRIFSWLFMQDEGIVLRSKKTFFKIVRILPFLKDKITTELNSNKAEIENEVGKQRKGETYVTKLPKTGLSKDRLLMHINDYQKLGKISWEMGSGVVYHGGKDLTEIQTQVFSKFLWSNPLHPEVFPGVRKMEAEVIQMCVQLFNGEDDSCGTMTASGTNSLLMACKTYRDWGRDVKGITKPEIVVAVSAHAAFEKAADYFQMKIVKIPVNEKKRSVNIKAMRKGITRNTVMLVGSAPEFPSGIIDNIEEIAKLGKRYNIGVHVDACLGGFVLAFMKAAGFNVPAYDFSVDGVTSISADAHKYGCAPKGSSVILYHSHSLRHYQYHTSTEWTGGIYATPTISGSRPGVLIAQCWASMMHLGKSGYIEATKRIVKTTRSIRDGLRQSKGVFVFGDPEVCVVAFGSKEFDIFALGDELAARDWKLNALQFPSSLHICVTLPMAKSGVAEKFLRDVRECSNKILRSPNWQTTGVGAIYGMAQKIPDRSMVRELANHHLDCMYSTKIHSSENGI</sequence>
<dbReference type="Gene3D" id="3.90.1150.10">
    <property type="entry name" value="Aspartate Aminotransferase, domain 1"/>
    <property type="match status" value="1"/>
</dbReference>
<keyword evidence="7 16" id="KW-0663">Pyridoxal phosphate</keyword>
<dbReference type="AlphaFoldDB" id="A0A6S7H077"/>
<name>A0A6S7H077_PARCT</name>
<dbReference type="GO" id="GO:0019752">
    <property type="term" value="P:carboxylic acid metabolic process"/>
    <property type="evidence" value="ECO:0007669"/>
    <property type="project" value="InterPro"/>
</dbReference>
<keyword evidence="19" id="KW-1185">Reference proteome</keyword>
<dbReference type="EMBL" id="CACRXK020003497">
    <property type="protein sequence ID" value="CAB3999025.1"/>
    <property type="molecule type" value="Genomic_DNA"/>
</dbReference>
<evidence type="ECO:0000256" key="5">
    <source>
        <dbReference type="ARBA" id="ARBA00022692"/>
    </source>
</evidence>